<evidence type="ECO:0000313" key="2">
    <source>
        <dbReference type="EMBL" id="AUW46848.1"/>
    </source>
</evidence>
<feature type="transmembrane region" description="Helical" evidence="1">
    <location>
        <begin position="7"/>
        <end position="29"/>
    </location>
</feature>
<evidence type="ECO:0008006" key="4">
    <source>
        <dbReference type="Google" id="ProtNLM"/>
    </source>
</evidence>
<dbReference type="EMBL" id="CP025014">
    <property type="protein sequence ID" value="AUW46848.1"/>
    <property type="molecule type" value="Genomic_DNA"/>
</dbReference>
<gene>
    <name evidence="2" type="ORF">CUJ84_pRLN2000308</name>
</gene>
<dbReference type="Proteomes" id="UP000238523">
    <property type="component" value="Plasmid pRLN2"/>
</dbReference>
<feature type="transmembrane region" description="Helical" evidence="1">
    <location>
        <begin position="72"/>
        <end position="105"/>
    </location>
</feature>
<organism evidence="2 3">
    <name type="scientific">Rhizobium leguminosarum</name>
    <dbReference type="NCBI Taxonomy" id="384"/>
    <lineage>
        <taxon>Bacteria</taxon>
        <taxon>Pseudomonadati</taxon>
        <taxon>Pseudomonadota</taxon>
        <taxon>Alphaproteobacteria</taxon>
        <taxon>Hyphomicrobiales</taxon>
        <taxon>Rhizobiaceae</taxon>
        <taxon>Rhizobium/Agrobacterium group</taxon>
        <taxon>Rhizobium</taxon>
    </lineage>
</organism>
<dbReference type="RefSeq" id="WP_105009426.1">
    <property type="nucleotide sequence ID" value="NZ_CP025014.1"/>
</dbReference>
<accession>A0A2K9ZF53</accession>
<protein>
    <recommendedName>
        <fullName evidence="4">DUF4064 domain-containing protein</fullName>
    </recommendedName>
</protein>
<keyword evidence="1" id="KW-0812">Transmembrane</keyword>
<proteinExistence type="predicted"/>
<name>A0A2K9ZF53_RHILE</name>
<feature type="transmembrane region" description="Helical" evidence="1">
    <location>
        <begin position="41"/>
        <end position="65"/>
    </location>
</feature>
<keyword evidence="1" id="KW-1133">Transmembrane helix</keyword>
<keyword evidence="1" id="KW-0472">Membrane</keyword>
<reference evidence="2 3" key="1">
    <citation type="submission" date="2017-11" db="EMBL/GenBank/DDBJ databases">
        <title>Complete genome of Rhizobium leguminosarum Norway, an ineffective micro-symbiont.</title>
        <authorList>
            <person name="Hoffrichter A."/>
            <person name="Liang J."/>
            <person name="Brachmann A."/>
            <person name="Marin M."/>
        </authorList>
    </citation>
    <scope>NUCLEOTIDE SEQUENCE [LARGE SCALE GENOMIC DNA]</scope>
    <source>
        <strain evidence="2 3">Norway</strain>
        <plasmid evidence="3">Plasmid prln2</plasmid>
    </source>
</reference>
<evidence type="ECO:0000313" key="3">
    <source>
        <dbReference type="Proteomes" id="UP000238523"/>
    </source>
</evidence>
<evidence type="ECO:0000256" key="1">
    <source>
        <dbReference type="SAM" id="Phobius"/>
    </source>
</evidence>
<keyword evidence="2" id="KW-0614">Plasmid</keyword>
<dbReference type="AlphaFoldDB" id="A0A2K9ZF53"/>
<sequence>MQKAGGIIALVAGIFGVLAALVTLFVGGVGAGLESEGASTVIGLGWGGMLFSFLTIVLGAVAMGANGKVPGALLMVCAIVGAVLGGTFVAIFMVLAFIGGLLATIGVKKPVAASA</sequence>
<geneLocation type="plasmid" evidence="3">
    <name>prln2</name>
</geneLocation>